<comment type="similarity">
    <text evidence="1">Belongs to the zinc-associated anti-sigma factor (ZAS) superfamily. Anti-sigma-W factor family.</text>
</comment>
<feature type="domain" description="Putative zinc-finger" evidence="4">
    <location>
        <begin position="6"/>
        <end position="40"/>
    </location>
</feature>
<dbReference type="EMBL" id="DWWO01000027">
    <property type="protein sequence ID" value="HJC33485.1"/>
    <property type="molecule type" value="Genomic_DNA"/>
</dbReference>
<evidence type="ECO:0000259" key="4">
    <source>
        <dbReference type="Pfam" id="PF13490"/>
    </source>
</evidence>
<keyword evidence="3" id="KW-0472">Membrane</keyword>
<organism evidence="5 6">
    <name type="scientific">Candidatus Mediterraneibacter faecipullorum</name>
    <dbReference type="NCBI Taxonomy" id="2838670"/>
    <lineage>
        <taxon>Bacteria</taxon>
        <taxon>Bacillati</taxon>
        <taxon>Bacillota</taxon>
        <taxon>Clostridia</taxon>
        <taxon>Lachnospirales</taxon>
        <taxon>Lachnospiraceae</taxon>
        <taxon>Mediterraneibacter</taxon>
    </lineage>
</organism>
<keyword evidence="3" id="KW-0812">Transmembrane</keyword>
<sequence>MKKISCNIIRDILPLYLDGVVSEDTKQMVEEHLKECGQCRNEAVKLKRDVGLPASKSVRLAETEVVKGLKRKLFRKKFLVSVVSVILTIAVLSGIYSYMALTKRCVAYDSGKVQIQEEDGALYAVYQGDDLGGTVSFDPTEVTIDGKEQNVFTFYCYTTLWSEYIEPIFDGETEKTQERIVYVGQKDEIDRIYYGEFENNGATPLSPDYDYASMLASPEMEMIWER</sequence>
<reference evidence="5" key="1">
    <citation type="journal article" date="2021" name="PeerJ">
        <title>Extensive microbial diversity within the chicken gut microbiome revealed by metagenomics and culture.</title>
        <authorList>
            <person name="Gilroy R."/>
            <person name="Ravi A."/>
            <person name="Getino M."/>
            <person name="Pursley I."/>
            <person name="Horton D.L."/>
            <person name="Alikhan N.F."/>
            <person name="Baker D."/>
            <person name="Gharbi K."/>
            <person name="Hall N."/>
            <person name="Watson M."/>
            <person name="Adriaenssens E.M."/>
            <person name="Foster-Nyarko E."/>
            <person name="Jarju S."/>
            <person name="Secka A."/>
            <person name="Antonio M."/>
            <person name="Oren A."/>
            <person name="Chaudhuri R.R."/>
            <person name="La Ragione R."/>
            <person name="Hildebrand F."/>
            <person name="Pallen M.J."/>
        </authorList>
    </citation>
    <scope>NUCLEOTIDE SEQUENCE</scope>
    <source>
        <strain evidence="5">ChiW19-954</strain>
    </source>
</reference>
<name>A0A9D2NLQ4_9FIRM</name>
<feature type="transmembrane region" description="Helical" evidence="3">
    <location>
        <begin position="78"/>
        <end position="99"/>
    </location>
</feature>
<evidence type="ECO:0000256" key="1">
    <source>
        <dbReference type="ARBA" id="ARBA00024353"/>
    </source>
</evidence>
<evidence type="ECO:0000313" key="5">
    <source>
        <dbReference type="EMBL" id="HJC33485.1"/>
    </source>
</evidence>
<protein>
    <recommendedName>
        <fullName evidence="2">Anti-sigma-W factor RsiW</fullName>
    </recommendedName>
</protein>
<evidence type="ECO:0000313" key="6">
    <source>
        <dbReference type="Proteomes" id="UP000823890"/>
    </source>
</evidence>
<dbReference type="AlphaFoldDB" id="A0A9D2NLQ4"/>
<dbReference type="Pfam" id="PF13490">
    <property type="entry name" value="zf-HC2"/>
    <property type="match status" value="1"/>
</dbReference>
<accession>A0A9D2NLQ4</accession>
<evidence type="ECO:0000256" key="2">
    <source>
        <dbReference type="ARBA" id="ARBA00024438"/>
    </source>
</evidence>
<dbReference type="InterPro" id="IPR041916">
    <property type="entry name" value="Anti_sigma_zinc_sf"/>
</dbReference>
<dbReference type="InterPro" id="IPR027383">
    <property type="entry name" value="Znf_put"/>
</dbReference>
<gene>
    <name evidence="5" type="ORF">H9758_02710</name>
</gene>
<reference evidence="5" key="2">
    <citation type="submission" date="2021-04" db="EMBL/GenBank/DDBJ databases">
        <authorList>
            <person name="Gilroy R."/>
        </authorList>
    </citation>
    <scope>NUCLEOTIDE SEQUENCE</scope>
    <source>
        <strain evidence="5">ChiW19-954</strain>
    </source>
</reference>
<comment type="caution">
    <text evidence="5">The sequence shown here is derived from an EMBL/GenBank/DDBJ whole genome shotgun (WGS) entry which is preliminary data.</text>
</comment>
<proteinExistence type="inferred from homology"/>
<dbReference type="Gene3D" id="1.10.10.1320">
    <property type="entry name" value="Anti-sigma factor, zinc-finger domain"/>
    <property type="match status" value="1"/>
</dbReference>
<dbReference type="Proteomes" id="UP000823890">
    <property type="component" value="Unassembled WGS sequence"/>
</dbReference>
<keyword evidence="3" id="KW-1133">Transmembrane helix</keyword>
<evidence type="ECO:0000256" key="3">
    <source>
        <dbReference type="SAM" id="Phobius"/>
    </source>
</evidence>